<dbReference type="FunFam" id="3.40.30.10:FF:000040">
    <property type="entry name" value="Thiol:disulfide interchange protein DsbE"/>
    <property type="match status" value="1"/>
</dbReference>
<dbReference type="RefSeq" id="WP_238714134.1">
    <property type="nucleotide sequence ID" value="NZ_JAEPBH010000027.1"/>
</dbReference>
<dbReference type="Pfam" id="PF08534">
    <property type="entry name" value="Redoxin"/>
    <property type="match status" value="1"/>
</dbReference>
<dbReference type="PROSITE" id="PS51352">
    <property type="entry name" value="THIOREDOXIN_2"/>
    <property type="match status" value="1"/>
</dbReference>
<evidence type="ECO:0000313" key="14">
    <source>
        <dbReference type="EMBL" id="MBK4715914.1"/>
    </source>
</evidence>
<dbReference type="PANTHER" id="PTHR42852">
    <property type="entry name" value="THIOL:DISULFIDE INTERCHANGE PROTEIN DSBE"/>
    <property type="match status" value="1"/>
</dbReference>
<dbReference type="PROSITE" id="PS00194">
    <property type="entry name" value="THIOREDOXIN_1"/>
    <property type="match status" value="1"/>
</dbReference>
<dbReference type="CDD" id="cd03010">
    <property type="entry name" value="TlpA_like_DsbE"/>
    <property type="match status" value="1"/>
</dbReference>
<evidence type="ECO:0000256" key="5">
    <source>
        <dbReference type="ARBA" id="ARBA00022519"/>
    </source>
</evidence>
<dbReference type="SUPFAM" id="SSF52833">
    <property type="entry name" value="Thioredoxin-like"/>
    <property type="match status" value="1"/>
</dbReference>
<evidence type="ECO:0000313" key="15">
    <source>
        <dbReference type="Proteomes" id="UP000659047"/>
    </source>
</evidence>
<dbReference type="InterPro" id="IPR013740">
    <property type="entry name" value="Redoxin"/>
</dbReference>
<evidence type="ECO:0000256" key="8">
    <source>
        <dbReference type="ARBA" id="ARBA00022989"/>
    </source>
</evidence>
<keyword evidence="15" id="KW-1185">Reference proteome</keyword>
<dbReference type="InterPro" id="IPR004799">
    <property type="entry name" value="Periplasmic_diS_OxRdtase_DsbE"/>
</dbReference>
<dbReference type="GO" id="GO:0030288">
    <property type="term" value="C:outer membrane-bounded periplasmic space"/>
    <property type="evidence" value="ECO:0007669"/>
    <property type="project" value="InterPro"/>
</dbReference>
<keyword evidence="11" id="KW-0676">Redox-active center</keyword>
<keyword evidence="5" id="KW-0997">Cell inner membrane</keyword>
<dbReference type="GO" id="GO:0005886">
    <property type="term" value="C:plasma membrane"/>
    <property type="evidence" value="ECO:0007669"/>
    <property type="project" value="UniProtKB-SubCell"/>
</dbReference>
<evidence type="ECO:0000256" key="1">
    <source>
        <dbReference type="ARBA" id="ARBA00004383"/>
    </source>
</evidence>
<dbReference type="InterPro" id="IPR017937">
    <property type="entry name" value="Thioredoxin_CS"/>
</dbReference>
<evidence type="ECO:0000256" key="7">
    <source>
        <dbReference type="ARBA" id="ARBA00022748"/>
    </source>
</evidence>
<reference evidence="14" key="1">
    <citation type="submission" date="2021-01" db="EMBL/GenBank/DDBJ databases">
        <title>Intestinitalea alba gen. nov., sp. nov., a novel genus of the family Enterobacteriaceae, isolated from the gut of the plastic-eating mealworm Tenebrio molitor L.</title>
        <authorList>
            <person name="Yang Y."/>
        </authorList>
    </citation>
    <scope>NUCLEOTIDE SEQUENCE</scope>
    <source>
        <strain evidence="14">BIT-L3</strain>
    </source>
</reference>
<organism evidence="14 15">
    <name type="scientific">Tenebrionibacter intestinalis</name>
    <dbReference type="NCBI Taxonomy" id="2799638"/>
    <lineage>
        <taxon>Bacteria</taxon>
        <taxon>Pseudomonadati</taxon>
        <taxon>Pseudomonadota</taxon>
        <taxon>Gammaproteobacteria</taxon>
        <taxon>Enterobacterales</taxon>
        <taxon>Enterobacteriaceae</taxon>
        <taxon>Tenebrionibacter/Tenebrionicola group</taxon>
        <taxon>Tenebrionibacter</taxon>
    </lineage>
</organism>
<keyword evidence="9" id="KW-0472">Membrane</keyword>
<name>A0A8K0V1U7_9ENTR</name>
<dbReference type="PANTHER" id="PTHR42852:SF6">
    <property type="entry name" value="THIOL:DISULFIDE INTERCHANGE PROTEIN DSBE"/>
    <property type="match status" value="1"/>
</dbReference>
<dbReference type="NCBIfam" id="TIGR00385">
    <property type="entry name" value="dsbE"/>
    <property type="match status" value="1"/>
</dbReference>
<comment type="similarity">
    <text evidence="2">Belongs to the thioredoxin family. DsbE subfamily.</text>
</comment>
<protein>
    <recommendedName>
        <fullName evidence="3">Thiol:disulfide interchange protein DsbE</fullName>
    </recommendedName>
    <alternativeName>
        <fullName evidence="12">Cytochrome c biogenesis protein CcmG</fullName>
    </alternativeName>
</protein>
<evidence type="ECO:0000256" key="3">
    <source>
        <dbReference type="ARBA" id="ARBA00013827"/>
    </source>
</evidence>
<dbReference type="EMBL" id="JAEPBH010000027">
    <property type="protein sequence ID" value="MBK4715914.1"/>
    <property type="molecule type" value="Genomic_DNA"/>
</dbReference>
<keyword evidence="4" id="KW-1003">Cell membrane</keyword>
<dbReference type="AlphaFoldDB" id="A0A8K0V1U7"/>
<proteinExistence type="inferred from homology"/>
<accession>A0A8K0V1U7</accession>
<comment type="subcellular location">
    <subcellularLocation>
        <location evidence="1">Cell inner membrane</location>
        <topology evidence="1">Single-pass membrane protein</topology>
        <orientation evidence="1">Periplasmic side</orientation>
    </subcellularLocation>
</comment>
<evidence type="ECO:0000256" key="9">
    <source>
        <dbReference type="ARBA" id="ARBA00023136"/>
    </source>
</evidence>
<evidence type="ECO:0000256" key="12">
    <source>
        <dbReference type="ARBA" id="ARBA00032826"/>
    </source>
</evidence>
<keyword evidence="10" id="KW-1015">Disulfide bond</keyword>
<evidence type="ECO:0000256" key="4">
    <source>
        <dbReference type="ARBA" id="ARBA00022475"/>
    </source>
</evidence>
<dbReference type="GO" id="GO:0015036">
    <property type="term" value="F:disulfide oxidoreductase activity"/>
    <property type="evidence" value="ECO:0007669"/>
    <property type="project" value="InterPro"/>
</dbReference>
<keyword evidence="6" id="KW-0812">Transmembrane</keyword>
<evidence type="ECO:0000256" key="6">
    <source>
        <dbReference type="ARBA" id="ARBA00022692"/>
    </source>
</evidence>
<dbReference type="InterPro" id="IPR050553">
    <property type="entry name" value="Thioredoxin_ResA/DsbE_sf"/>
</dbReference>
<dbReference type="InterPro" id="IPR036249">
    <property type="entry name" value="Thioredoxin-like_sf"/>
</dbReference>
<evidence type="ECO:0000256" key="10">
    <source>
        <dbReference type="ARBA" id="ARBA00023157"/>
    </source>
</evidence>
<evidence type="ECO:0000259" key="13">
    <source>
        <dbReference type="PROSITE" id="PS51352"/>
    </source>
</evidence>
<feature type="domain" description="Thioredoxin" evidence="13">
    <location>
        <begin position="39"/>
        <end position="181"/>
    </location>
</feature>
<gene>
    <name evidence="14" type="ORF">JJB97_11350</name>
</gene>
<evidence type="ECO:0000256" key="11">
    <source>
        <dbReference type="ARBA" id="ARBA00023284"/>
    </source>
</evidence>
<dbReference type="InterPro" id="IPR013766">
    <property type="entry name" value="Thioredoxin_domain"/>
</dbReference>
<keyword evidence="8" id="KW-1133">Transmembrane helix</keyword>
<sequence>MKRNVLYIPLALFLVLAALLMWQLVRNADGDDPMRLESALIGKPVPVFRLESLDIPGKIYNQAALTDGKPLLLNVWATWCPTCRAEHAFLNSLSAQGIRVVGMNYKDDRAKAIRWLNELGNPYAMSLFDGDGMLGLDLGVYGAPETFLIDGKGIIRYRHAGDLNTRVWQQELKPLWDKYSREAGA</sequence>
<keyword evidence="7" id="KW-0201">Cytochrome c-type biogenesis</keyword>
<evidence type="ECO:0000256" key="2">
    <source>
        <dbReference type="ARBA" id="ARBA00007758"/>
    </source>
</evidence>
<dbReference type="GO" id="GO:0017004">
    <property type="term" value="P:cytochrome complex assembly"/>
    <property type="evidence" value="ECO:0007669"/>
    <property type="project" value="UniProtKB-KW"/>
</dbReference>
<dbReference type="Gene3D" id="3.40.30.10">
    <property type="entry name" value="Glutaredoxin"/>
    <property type="match status" value="1"/>
</dbReference>
<comment type="caution">
    <text evidence="14">The sequence shown here is derived from an EMBL/GenBank/DDBJ whole genome shotgun (WGS) entry which is preliminary data.</text>
</comment>
<dbReference type="Proteomes" id="UP000659047">
    <property type="component" value="Unassembled WGS sequence"/>
</dbReference>